<dbReference type="InterPro" id="IPR016288">
    <property type="entry name" value="Beta_cellobiohydrolase"/>
</dbReference>
<dbReference type="InterPro" id="IPR001524">
    <property type="entry name" value="Glyco_hydro_6_CS"/>
</dbReference>
<evidence type="ECO:0000256" key="4">
    <source>
        <dbReference type="ARBA" id="ARBA00023157"/>
    </source>
</evidence>
<evidence type="ECO:0000256" key="9">
    <source>
        <dbReference type="PIRSR" id="PIRSR001100-2"/>
    </source>
</evidence>
<dbReference type="PIRSF" id="PIRSF001100">
    <property type="entry name" value="Beta_cellobiohydrolase"/>
    <property type="match status" value="1"/>
</dbReference>
<feature type="binding site" evidence="9">
    <location>
        <position position="236"/>
    </location>
    <ligand>
        <name>substrate</name>
    </ligand>
</feature>
<keyword evidence="6 12" id="KW-0326">Glycosidase</keyword>
<feature type="signal peptide" evidence="12">
    <location>
        <begin position="1"/>
        <end position="25"/>
    </location>
</feature>
<reference evidence="14 15" key="1">
    <citation type="submission" date="2016-08" db="EMBL/GenBank/DDBJ databases">
        <title>Complete genome sequence of Streptomyces agglomeratus strain 6-3-2, a novel anti-MRSA actinomycete isolated from Wuli of Tebit, China.</title>
        <authorList>
            <person name="Chen X."/>
        </authorList>
    </citation>
    <scope>NUCLEOTIDE SEQUENCE [LARGE SCALE GENOMIC DNA]</scope>
    <source>
        <strain evidence="14 15">6-3-2</strain>
    </source>
</reference>
<keyword evidence="15" id="KW-1185">Reference proteome</keyword>
<keyword evidence="4" id="KW-1015">Disulfide bond</keyword>
<protein>
    <recommendedName>
        <fullName evidence="12">Glucanase</fullName>
        <ecNumber evidence="12">3.2.1.-</ecNumber>
    </recommendedName>
</protein>
<dbReference type="InterPro" id="IPR036434">
    <property type="entry name" value="Beta_cellobiohydrolase_sf"/>
</dbReference>
<dbReference type="Gene3D" id="3.20.20.40">
    <property type="entry name" value="1, 4-beta cellobiohydrolase"/>
    <property type="match status" value="1"/>
</dbReference>
<feature type="binding site" evidence="9">
    <location>
        <position position="377"/>
    </location>
    <ligand>
        <name>substrate</name>
    </ligand>
</feature>
<evidence type="ECO:0000256" key="13">
    <source>
        <dbReference type="SAM" id="MobiDB-lite"/>
    </source>
</evidence>
<dbReference type="PROSITE" id="PS00656">
    <property type="entry name" value="GLYCOSYL_HYDROL_F6_2"/>
    <property type="match status" value="1"/>
</dbReference>
<feature type="binding site" evidence="9">
    <location>
        <position position="381"/>
    </location>
    <ligand>
        <name>substrate</name>
    </ligand>
</feature>
<dbReference type="SUPFAM" id="SSF51989">
    <property type="entry name" value="Glycosyl hydrolases family 6, cellulases"/>
    <property type="match status" value="1"/>
</dbReference>
<feature type="region of interest" description="Disordered" evidence="13">
    <location>
        <begin position="181"/>
        <end position="200"/>
    </location>
</feature>
<evidence type="ECO:0000256" key="8">
    <source>
        <dbReference type="PIRSR" id="PIRSR001100-1"/>
    </source>
</evidence>
<dbReference type="PROSITE" id="PS00655">
    <property type="entry name" value="GLYCOSYL_HYDROL_F6_1"/>
    <property type="match status" value="1"/>
</dbReference>
<evidence type="ECO:0000256" key="2">
    <source>
        <dbReference type="ARBA" id="ARBA00022801"/>
    </source>
</evidence>
<gene>
    <name evidence="14" type="ORF">AS594_07880</name>
</gene>
<feature type="binding site" evidence="9">
    <location>
        <position position="92"/>
    </location>
    <ligand>
        <name>substrate</name>
    </ligand>
</feature>
<keyword evidence="5 12" id="KW-0119">Carbohydrate metabolism</keyword>
<dbReference type="PRINTS" id="PR00733">
    <property type="entry name" value="GLHYDRLASE6"/>
</dbReference>
<feature type="active site" description="Proton donor" evidence="8 11">
    <location>
        <position position="168"/>
    </location>
</feature>
<dbReference type="STRING" id="285458.BGM19_29225"/>
<evidence type="ECO:0000256" key="6">
    <source>
        <dbReference type="ARBA" id="ARBA00023295"/>
    </source>
</evidence>
<evidence type="ECO:0000256" key="11">
    <source>
        <dbReference type="PROSITE-ProRule" id="PRU10057"/>
    </source>
</evidence>
<dbReference type="AlphaFoldDB" id="A0A1E5PIS5"/>
<keyword evidence="2 12" id="KW-0378">Hydrolase</keyword>
<dbReference type="GO" id="GO:0030245">
    <property type="term" value="P:cellulose catabolic process"/>
    <property type="evidence" value="ECO:0007669"/>
    <property type="project" value="UniProtKB-KW"/>
</dbReference>
<evidence type="ECO:0000313" key="15">
    <source>
        <dbReference type="Proteomes" id="UP000095759"/>
    </source>
</evidence>
<dbReference type="EMBL" id="MEHJ01000001">
    <property type="protein sequence ID" value="OEJ29284.1"/>
    <property type="molecule type" value="Genomic_DNA"/>
</dbReference>
<feature type="binding site" evidence="9">
    <location>
        <position position="349"/>
    </location>
    <ligand>
        <name>substrate</name>
    </ligand>
</feature>
<dbReference type="PANTHER" id="PTHR34876">
    <property type="match status" value="1"/>
</dbReference>
<feature type="region of interest" description="Disordered" evidence="13">
    <location>
        <begin position="380"/>
        <end position="399"/>
    </location>
</feature>
<dbReference type="PANTHER" id="PTHR34876:SF4">
    <property type="entry name" value="1,4-BETA-D-GLUCAN CELLOBIOHYDROLASE C-RELATED"/>
    <property type="match status" value="1"/>
</dbReference>
<keyword evidence="1 12" id="KW-0732">Signal</keyword>
<dbReference type="Proteomes" id="UP000095759">
    <property type="component" value="Unassembled WGS sequence"/>
</dbReference>
<feature type="active site" description="Proton acceptor" evidence="8">
    <location>
        <position position="383"/>
    </location>
</feature>
<dbReference type="EC" id="3.2.1.-" evidence="12"/>
<keyword evidence="7 12" id="KW-0624">Polysaccharide degradation</keyword>
<comment type="caution">
    <text evidence="14">The sequence shown here is derived from an EMBL/GenBank/DDBJ whole genome shotgun (WGS) entry which is preliminary data.</text>
</comment>
<evidence type="ECO:0000256" key="12">
    <source>
        <dbReference type="RuleBase" id="RU361186"/>
    </source>
</evidence>
<feature type="active site" evidence="10">
    <location>
        <position position="130"/>
    </location>
</feature>
<feature type="chain" id="PRO_5039757047" description="Glucanase" evidence="12">
    <location>
        <begin position="26"/>
        <end position="427"/>
    </location>
</feature>
<evidence type="ECO:0000256" key="1">
    <source>
        <dbReference type="ARBA" id="ARBA00022729"/>
    </source>
</evidence>
<evidence type="ECO:0000256" key="7">
    <source>
        <dbReference type="ARBA" id="ARBA00023326"/>
    </source>
</evidence>
<comment type="similarity">
    <text evidence="12">Belongs to the glycosyl hydrolase family 6.</text>
</comment>
<evidence type="ECO:0000256" key="10">
    <source>
        <dbReference type="PROSITE-ProRule" id="PRU10056"/>
    </source>
</evidence>
<evidence type="ECO:0000313" key="14">
    <source>
        <dbReference type="EMBL" id="OEJ29284.1"/>
    </source>
</evidence>
<sequence>MRRPILRTAPLALPLTLTTTGLASALLLGALPAAATTATTAASEDPVDVATSLYAPRANPAAYRQADAMERAKQPREAAGLRAMAATPHAVWLAGRTPDEVRSETRAIVRDAARRKKTPTLVLYNVPGRDCSQYSAGGLRDTAEYRAWVGAVAAGIGRGRALVVVEPDALALVPADCPAGARKDGKEAKDAKEAKDEKDAEAARAAATAARYAQVEGAAATLGALPRTKVYVDAGHPAWHTVDSIVPRLIKGGVARATGFAVNVSNYGTDDANAWYGRLISSCLAHVDKGGKASACPTQKWKRADAQRWLDRHVPFVPDRMKHFVTDNSRNGRGPWTPPAGKYRDAQDWCNPPGRGLGIRPTTRTGDPLNDANLWIKTPGESDGACLRGTKGPKDPERGTIDPKAGDWFPAQALELVRLANPAIMPH</sequence>
<evidence type="ECO:0000256" key="3">
    <source>
        <dbReference type="ARBA" id="ARBA00023001"/>
    </source>
</evidence>
<feature type="binding site" evidence="9">
    <location>
        <position position="239"/>
    </location>
    <ligand>
        <name>substrate</name>
    </ligand>
</feature>
<organism evidence="14 15">
    <name type="scientific">Streptomyces agglomeratus</name>
    <dbReference type="NCBI Taxonomy" id="285458"/>
    <lineage>
        <taxon>Bacteria</taxon>
        <taxon>Bacillati</taxon>
        <taxon>Actinomycetota</taxon>
        <taxon>Actinomycetes</taxon>
        <taxon>Kitasatosporales</taxon>
        <taxon>Streptomycetaceae</taxon>
        <taxon>Streptomyces</taxon>
    </lineage>
</organism>
<name>A0A1E5PIS5_9ACTN</name>
<proteinExistence type="inferred from homology"/>
<dbReference type="GO" id="GO:0004553">
    <property type="term" value="F:hydrolase activity, hydrolyzing O-glycosyl compounds"/>
    <property type="evidence" value="ECO:0007669"/>
    <property type="project" value="InterPro"/>
</dbReference>
<keyword evidence="3 12" id="KW-0136">Cellulose degradation</keyword>
<feature type="binding site" evidence="9">
    <location>
        <position position="266"/>
    </location>
    <ligand>
        <name>substrate</name>
    </ligand>
</feature>
<evidence type="ECO:0000256" key="5">
    <source>
        <dbReference type="ARBA" id="ARBA00023277"/>
    </source>
</evidence>
<accession>A0A1E5PIS5</accession>
<dbReference type="Pfam" id="PF01341">
    <property type="entry name" value="Glyco_hydro_6"/>
    <property type="match status" value="1"/>
</dbReference>